<name>G7JW44_MEDTR</name>
<accession>G7JW44</accession>
<dbReference type="HOGENOM" id="CLU_3090266_0_0_1"/>
<dbReference type="Proteomes" id="UP000002051">
    <property type="component" value="Chromosome 5"/>
</dbReference>
<dbReference type="AlphaFoldDB" id="G7JW44"/>
<dbReference type="PaxDb" id="3880-AES94277"/>
<gene>
    <name evidence="1" type="ordered locus">MTR_5g012740</name>
</gene>
<dbReference type="EnsemblPlants" id="AES94277">
    <property type="protein sequence ID" value="AES94277"/>
    <property type="gene ID" value="MTR_5g012740"/>
</dbReference>
<sequence length="52" mass="5600">MLSGLPTDPTNQHESFQRVLSSLARLLGNFPVGHPSKNCSTSNTLNCGVLME</sequence>
<dbReference type="EMBL" id="CM001221">
    <property type="protein sequence ID" value="AES94277.1"/>
    <property type="molecule type" value="Genomic_DNA"/>
</dbReference>
<proteinExistence type="predicted"/>
<evidence type="ECO:0000313" key="2">
    <source>
        <dbReference type="EnsemblPlants" id="AES94277"/>
    </source>
</evidence>
<reference evidence="1 3" key="2">
    <citation type="journal article" date="2014" name="BMC Genomics">
        <title>An improved genome release (version Mt4.0) for the model legume Medicago truncatula.</title>
        <authorList>
            <person name="Tang H."/>
            <person name="Krishnakumar V."/>
            <person name="Bidwell S."/>
            <person name="Rosen B."/>
            <person name="Chan A."/>
            <person name="Zhou S."/>
            <person name="Gentzbittel L."/>
            <person name="Childs K.L."/>
            <person name="Yandell M."/>
            <person name="Gundlach H."/>
            <person name="Mayer K.F."/>
            <person name="Schwartz D.C."/>
            <person name="Town C.D."/>
        </authorList>
    </citation>
    <scope>GENOME REANNOTATION</scope>
    <source>
        <strain evidence="2 3">cv. Jemalong A17</strain>
    </source>
</reference>
<keyword evidence="3" id="KW-1185">Reference proteome</keyword>
<reference evidence="1 3" key="1">
    <citation type="journal article" date="2011" name="Nature">
        <title>The Medicago genome provides insight into the evolution of rhizobial symbioses.</title>
        <authorList>
            <person name="Young N.D."/>
            <person name="Debelle F."/>
            <person name="Oldroyd G.E."/>
            <person name="Geurts R."/>
            <person name="Cannon S.B."/>
            <person name="Udvardi M.K."/>
            <person name="Benedito V.A."/>
            <person name="Mayer K.F."/>
            <person name="Gouzy J."/>
            <person name="Schoof H."/>
            <person name="Van de Peer Y."/>
            <person name="Proost S."/>
            <person name="Cook D.R."/>
            <person name="Meyers B.C."/>
            <person name="Spannagl M."/>
            <person name="Cheung F."/>
            <person name="De Mita S."/>
            <person name="Krishnakumar V."/>
            <person name="Gundlach H."/>
            <person name="Zhou S."/>
            <person name="Mudge J."/>
            <person name="Bharti A.K."/>
            <person name="Murray J.D."/>
            <person name="Naoumkina M.A."/>
            <person name="Rosen B."/>
            <person name="Silverstein K.A."/>
            <person name="Tang H."/>
            <person name="Rombauts S."/>
            <person name="Zhao P.X."/>
            <person name="Zhou P."/>
            <person name="Barbe V."/>
            <person name="Bardou P."/>
            <person name="Bechner M."/>
            <person name="Bellec A."/>
            <person name="Berger A."/>
            <person name="Berges H."/>
            <person name="Bidwell S."/>
            <person name="Bisseling T."/>
            <person name="Choisne N."/>
            <person name="Couloux A."/>
            <person name="Denny R."/>
            <person name="Deshpande S."/>
            <person name="Dai X."/>
            <person name="Doyle J.J."/>
            <person name="Dudez A.M."/>
            <person name="Farmer A.D."/>
            <person name="Fouteau S."/>
            <person name="Franken C."/>
            <person name="Gibelin C."/>
            <person name="Gish J."/>
            <person name="Goldstein S."/>
            <person name="Gonzalez A.J."/>
            <person name="Green P.J."/>
            <person name="Hallab A."/>
            <person name="Hartog M."/>
            <person name="Hua A."/>
            <person name="Humphray S.J."/>
            <person name="Jeong D.H."/>
            <person name="Jing Y."/>
            <person name="Jocker A."/>
            <person name="Kenton S.M."/>
            <person name="Kim D.J."/>
            <person name="Klee K."/>
            <person name="Lai H."/>
            <person name="Lang C."/>
            <person name="Lin S."/>
            <person name="Macmil S.L."/>
            <person name="Magdelenat G."/>
            <person name="Matthews L."/>
            <person name="McCorrison J."/>
            <person name="Monaghan E.L."/>
            <person name="Mun J.H."/>
            <person name="Najar F.Z."/>
            <person name="Nicholson C."/>
            <person name="Noirot C."/>
            <person name="O'Bleness M."/>
            <person name="Paule C.R."/>
            <person name="Poulain J."/>
            <person name="Prion F."/>
            <person name="Qin B."/>
            <person name="Qu C."/>
            <person name="Retzel E.F."/>
            <person name="Riddle C."/>
            <person name="Sallet E."/>
            <person name="Samain S."/>
            <person name="Samson N."/>
            <person name="Sanders I."/>
            <person name="Saurat O."/>
            <person name="Scarpelli C."/>
            <person name="Schiex T."/>
            <person name="Segurens B."/>
            <person name="Severin A.J."/>
            <person name="Sherrier D.J."/>
            <person name="Shi R."/>
            <person name="Sims S."/>
            <person name="Singer S.R."/>
            <person name="Sinharoy S."/>
            <person name="Sterck L."/>
            <person name="Viollet A."/>
            <person name="Wang B.B."/>
            <person name="Wang K."/>
            <person name="Wang M."/>
            <person name="Wang X."/>
            <person name="Warfsmann J."/>
            <person name="Weissenbach J."/>
            <person name="White D.D."/>
            <person name="White J.D."/>
            <person name="Wiley G.B."/>
            <person name="Wincker P."/>
            <person name="Xing Y."/>
            <person name="Yang L."/>
            <person name="Yao Z."/>
            <person name="Ying F."/>
            <person name="Zhai J."/>
            <person name="Zhou L."/>
            <person name="Zuber A."/>
            <person name="Denarie J."/>
            <person name="Dixon R.A."/>
            <person name="May G.D."/>
            <person name="Schwartz D.C."/>
            <person name="Rogers J."/>
            <person name="Quetier F."/>
            <person name="Town C.D."/>
            <person name="Roe B.A."/>
        </authorList>
    </citation>
    <scope>NUCLEOTIDE SEQUENCE [LARGE SCALE GENOMIC DNA]</scope>
    <source>
        <strain evidence="1">A17</strain>
        <strain evidence="2 3">cv. Jemalong A17</strain>
    </source>
</reference>
<organism evidence="1 3">
    <name type="scientific">Medicago truncatula</name>
    <name type="common">Barrel medic</name>
    <name type="synonym">Medicago tribuloides</name>
    <dbReference type="NCBI Taxonomy" id="3880"/>
    <lineage>
        <taxon>Eukaryota</taxon>
        <taxon>Viridiplantae</taxon>
        <taxon>Streptophyta</taxon>
        <taxon>Embryophyta</taxon>
        <taxon>Tracheophyta</taxon>
        <taxon>Spermatophyta</taxon>
        <taxon>Magnoliopsida</taxon>
        <taxon>eudicotyledons</taxon>
        <taxon>Gunneridae</taxon>
        <taxon>Pentapetalae</taxon>
        <taxon>rosids</taxon>
        <taxon>fabids</taxon>
        <taxon>Fabales</taxon>
        <taxon>Fabaceae</taxon>
        <taxon>Papilionoideae</taxon>
        <taxon>50 kb inversion clade</taxon>
        <taxon>NPAAA clade</taxon>
        <taxon>Hologalegina</taxon>
        <taxon>IRL clade</taxon>
        <taxon>Trifolieae</taxon>
        <taxon>Medicago</taxon>
    </lineage>
</organism>
<dbReference type="OMA" id="HESFQRV"/>
<protein>
    <submittedName>
        <fullName evidence="1 2">Uncharacterized protein</fullName>
    </submittedName>
</protein>
<evidence type="ECO:0000313" key="1">
    <source>
        <dbReference type="EMBL" id="AES94277.1"/>
    </source>
</evidence>
<reference evidence="2" key="3">
    <citation type="submission" date="2015-04" db="UniProtKB">
        <authorList>
            <consortium name="EnsemblPlants"/>
        </authorList>
    </citation>
    <scope>IDENTIFICATION</scope>
    <source>
        <strain evidence="2">cv. Jemalong A17</strain>
    </source>
</reference>
<evidence type="ECO:0000313" key="3">
    <source>
        <dbReference type="Proteomes" id="UP000002051"/>
    </source>
</evidence>